<dbReference type="Proteomes" id="UP000078090">
    <property type="component" value="Unassembled WGS sequence"/>
</dbReference>
<dbReference type="OrthoDB" id="5770924at2"/>
<protein>
    <submittedName>
        <fullName evidence="1">Uncharacterized protein</fullName>
    </submittedName>
</protein>
<dbReference type="RefSeq" id="WP_064006575.1">
    <property type="nucleotide sequence ID" value="NZ_LUUG01000002.1"/>
</dbReference>
<dbReference type="EMBL" id="LUUG01000002">
    <property type="protein sequence ID" value="OAI10905.1"/>
    <property type="molecule type" value="Genomic_DNA"/>
</dbReference>
<comment type="caution">
    <text evidence="1">The sequence shown here is derived from an EMBL/GenBank/DDBJ whole genome shotgun (WGS) entry which is preliminary data.</text>
</comment>
<accession>A0A177MZ85</accession>
<sequence length="134" mass="14937">MQRCPACNARLGAATLCPRCGADLKQIVRSERVAEQWLSVSLQSTGAGRMDVAVPAVLRSLSFKQIPAAKLLRGFLVQRLYRMLYDTVAEQRWPEARDILGHLRMLEGQNETLRRFDEMIGQLSVTSSANSSSD</sequence>
<proteinExistence type="predicted"/>
<name>A0A177MZ85_METMH</name>
<gene>
    <name evidence="1" type="ORF">A1332_23520</name>
</gene>
<dbReference type="AlphaFoldDB" id="A0A177MZ85"/>
<organism evidence="1 2">
    <name type="scientific">Methylomonas methanica</name>
    <dbReference type="NCBI Taxonomy" id="421"/>
    <lineage>
        <taxon>Bacteria</taxon>
        <taxon>Pseudomonadati</taxon>
        <taxon>Pseudomonadota</taxon>
        <taxon>Gammaproteobacteria</taxon>
        <taxon>Methylococcales</taxon>
        <taxon>Methylococcaceae</taxon>
        <taxon>Methylomonas</taxon>
    </lineage>
</organism>
<evidence type="ECO:0000313" key="2">
    <source>
        <dbReference type="Proteomes" id="UP000078090"/>
    </source>
</evidence>
<evidence type="ECO:0000313" key="1">
    <source>
        <dbReference type="EMBL" id="OAI10905.1"/>
    </source>
</evidence>
<reference evidence="1 2" key="1">
    <citation type="submission" date="2016-03" db="EMBL/GenBank/DDBJ databases">
        <authorList>
            <person name="Ploux O."/>
        </authorList>
    </citation>
    <scope>NUCLEOTIDE SEQUENCE [LARGE SCALE GENOMIC DNA]</scope>
    <source>
        <strain evidence="1 2">R-45363</strain>
    </source>
</reference>